<evidence type="ECO:0000259" key="3">
    <source>
        <dbReference type="SMART" id="SM00854"/>
    </source>
</evidence>
<evidence type="ECO:0000313" key="5">
    <source>
        <dbReference type="Proteomes" id="UP000250369"/>
    </source>
</evidence>
<dbReference type="OrthoDB" id="9810906at2"/>
<keyword evidence="5" id="KW-1185">Reference proteome</keyword>
<reference evidence="4 5" key="1">
    <citation type="journal article" date="2009" name="Int. J. Syst. Evol. Microbiol.">
        <title>Paenibacillus contaminans sp. nov., isolated from a contaminated laboratory plate.</title>
        <authorList>
            <person name="Chou J.H."/>
            <person name="Lee J.H."/>
            <person name="Lin M.C."/>
            <person name="Chang P.S."/>
            <person name="Arun A.B."/>
            <person name="Young C.C."/>
            <person name="Chen W.M."/>
        </authorList>
    </citation>
    <scope>NUCLEOTIDE SEQUENCE [LARGE SCALE GENOMIC DNA]</scope>
    <source>
        <strain evidence="4 5">CKOBP-6</strain>
    </source>
</reference>
<dbReference type="SMART" id="SM00854">
    <property type="entry name" value="PGA_cap"/>
    <property type="match status" value="1"/>
</dbReference>
<comment type="caution">
    <text evidence="4">The sequence shown here is derived from an EMBL/GenBank/DDBJ whole genome shotgun (WGS) entry which is preliminary data.</text>
</comment>
<evidence type="ECO:0000256" key="2">
    <source>
        <dbReference type="SAM" id="MobiDB-lite"/>
    </source>
</evidence>
<dbReference type="CDD" id="cd07381">
    <property type="entry name" value="MPP_CapA"/>
    <property type="match status" value="1"/>
</dbReference>
<dbReference type="Gene3D" id="3.60.21.10">
    <property type="match status" value="1"/>
</dbReference>
<feature type="domain" description="Capsule synthesis protein CapA" evidence="3">
    <location>
        <begin position="54"/>
        <end position="299"/>
    </location>
</feature>
<dbReference type="PANTHER" id="PTHR33393">
    <property type="entry name" value="POLYGLUTAMINE SYNTHESIS ACCESSORY PROTEIN RV0574C-RELATED"/>
    <property type="match status" value="1"/>
</dbReference>
<dbReference type="InterPro" id="IPR029052">
    <property type="entry name" value="Metallo-depent_PP-like"/>
</dbReference>
<comment type="similarity">
    <text evidence="1">Belongs to the CapA family.</text>
</comment>
<feature type="region of interest" description="Disordered" evidence="2">
    <location>
        <begin position="1"/>
        <end position="42"/>
    </location>
</feature>
<feature type="compositionally biased region" description="Basic and acidic residues" evidence="2">
    <location>
        <begin position="1"/>
        <end position="12"/>
    </location>
</feature>
<name>A0A329MZ41_9BACL</name>
<organism evidence="4 5">
    <name type="scientific">Paenibacillus contaminans</name>
    <dbReference type="NCBI Taxonomy" id="450362"/>
    <lineage>
        <taxon>Bacteria</taxon>
        <taxon>Bacillati</taxon>
        <taxon>Bacillota</taxon>
        <taxon>Bacilli</taxon>
        <taxon>Bacillales</taxon>
        <taxon>Paenibacillaceae</taxon>
        <taxon>Paenibacillus</taxon>
    </lineage>
</organism>
<protein>
    <submittedName>
        <fullName evidence="4">CapA family protein</fullName>
    </submittedName>
</protein>
<dbReference type="Proteomes" id="UP000250369">
    <property type="component" value="Unassembled WGS sequence"/>
</dbReference>
<dbReference type="EMBL" id="QMFB01000001">
    <property type="protein sequence ID" value="RAV23443.1"/>
    <property type="molecule type" value="Genomic_DNA"/>
</dbReference>
<sequence>MTGCSWREEDAPKPQTQPEETIQPPQQTVEPSPSLPQRSPNLPQRDEVQTYEASLAAVGDVLIHSSVYKDAKTEDGYDFKGMFERVKPYIESADLAMANQESMLGGVELGLSDYPRFNGPTEVGDALKDAGFDIINLANNHTLDRGEEAVTNTIRHLDKLGLIYTGAYLSAEDQKRLRTVEKNGITFAFVSYTFGTNGIPVPAGKPYLVNLIEEEKIKSEISEARTQADVVVMNVHFGQEYVNMPNREQKDVAKMAAEAGADIIIGHHPHVLQPMEWIETSRGNQSLVIYSLGNFLAAQEGNRNRTGGILQMQVVKTVKQGNVTIQVQKPAFIPTWISMTNWRKYKIVPLWEAPVNQVSNAGTYMPEIAKHMKQWMPELQVMTK</sequence>
<dbReference type="SUPFAM" id="SSF56300">
    <property type="entry name" value="Metallo-dependent phosphatases"/>
    <property type="match status" value="1"/>
</dbReference>
<dbReference type="AlphaFoldDB" id="A0A329MZ41"/>
<dbReference type="InterPro" id="IPR019079">
    <property type="entry name" value="Capsule_synth_CapA"/>
</dbReference>
<dbReference type="Pfam" id="PF09587">
    <property type="entry name" value="PGA_cap"/>
    <property type="match status" value="1"/>
</dbReference>
<evidence type="ECO:0000313" key="4">
    <source>
        <dbReference type="EMBL" id="RAV23443.1"/>
    </source>
</evidence>
<proteinExistence type="inferred from homology"/>
<evidence type="ECO:0000256" key="1">
    <source>
        <dbReference type="ARBA" id="ARBA00005662"/>
    </source>
</evidence>
<feature type="compositionally biased region" description="Low complexity" evidence="2">
    <location>
        <begin position="14"/>
        <end position="31"/>
    </location>
</feature>
<dbReference type="PANTHER" id="PTHR33393:SF12">
    <property type="entry name" value="CAPSULE BIOSYNTHESIS PROTEIN CAPA"/>
    <property type="match status" value="1"/>
</dbReference>
<accession>A0A329MZ41</accession>
<dbReference type="InterPro" id="IPR052169">
    <property type="entry name" value="CW_Biosynth-Accessory"/>
</dbReference>
<gene>
    <name evidence="4" type="ORF">DQG23_01635</name>
</gene>